<evidence type="ECO:0000313" key="2">
    <source>
        <dbReference type="EMBL" id="VDL84594.1"/>
    </source>
</evidence>
<name>A0A0N4YUD3_NIPBR</name>
<sequence>MVPLYPHFSCAMSGFLLNEVERSLQTFTIPSTVDGRELPDERIVPNTSNSFHVSTVHRWSNHPIVSRMAGGGEEHAAHSSAQDDAKDSESDGDAAED</sequence>
<dbReference type="STRING" id="27835.A0A0N4YUD3"/>
<reference evidence="4" key="1">
    <citation type="submission" date="2017-02" db="UniProtKB">
        <authorList>
            <consortium name="WormBaseParasite"/>
        </authorList>
    </citation>
    <scope>IDENTIFICATION</scope>
</reference>
<protein>
    <submittedName>
        <fullName evidence="2 4">Uncharacterized protein</fullName>
    </submittedName>
</protein>
<keyword evidence="3" id="KW-1185">Reference proteome</keyword>
<feature type="compositionally biased region" description="Basic and acidic residues" evidence="1">
    <location>
        <begin position="72"/>
        <end position="89"/>
    </location>
</feature>
<dbReference type="WBParaSite" id="NBR_0002085501-mRNA-1">
    <property type="protein sequence ID" value="NBR_0002085501-mRNA-1"/>
    <property type="gene ID" value="NBR_0002085501"/>
</dbReference>
<dbReference type="AlphaFoldDB" id="A0A0N4YUD3"/>
<evidence type="ECO:0000256" key="1">
    <source>
        <dbReference type="SAM" id="MobiDB-lite"/>
    </source>
</evidence>
<accession>A0A0N4YUD3</accession>
<gene>
    <name evidence="2" type="ORF">NBR_LOCUS20856</name>
</gene>
<feature type="region of interest" description="Disordered" evidence="1">
    <location>
        <begin position="65"/>
        <end position="97"/>
    </location>
</feature>
<dbReference type="Proteomes" id="UP000271162">
    <property type="component" value="Unassembled WGS sequence"/>
</dbReference>
<dbReference type="Gene3D" id="3.40.50.1400">
    <property type="match status" value="1"/>
</dbReference>
<dbReference type="EMBL" id="UYSL01025599">
    <property type="protein sequence ID" value="VDL84594.1"/>
    <property type="molecule type" value="Genomic_DNA"/>
</dbReference>
<evidence type="ECO:0000313" key="4">
    <source>
        <dbReference type="WBParaSite" id="NBR_0002085501-mRNA-1"/>
    </source>
</evidence>
<organism evidence="4">
    <name type="scientific">Nippostrongylus brasiliensis</name>
    <name type="common">Rat hookworm</name>
    <dbReference type="NCBI Taxonomy" id="27835"/>
    <lineage>
        <taxon>Eukaryota</taxon>
        <taxon>Metazoa</taxon>
        <taxon>Ecdysozoa</taxon>
        <taxon>Nematoda</taxon>
        <taxon>Chromadorea</taxon>
        <taxon>Rhabditida</taxon>
        <taxon>Rhabditina</taxon>
        <taxon>Rhabditomorpha</taxon>
        <taxon>Strongyloidea</taxon>
        <taxon>Heligmosomidae</taxon>
        <taxon>Nippostrongylus</taxon>
    </lineage>
</organism>
<proteinExistence type="predicted"/>
<evidence type="ECO:0000313" key="3">
    <source>
        <dbReference type="Proteomes" id="UP000271162"/>
    </source>
</evidence>
<reference evidence="2 3" key="2">
    <citation type="submission" date="2018-11" db="EMBL/GenBank/DDBJ databases">
        <authorList>
            <consortium name="Pathogen Informatics"/>
        </authorList>
    </citation>
    <scope>NUCLEOTIDE SEQUENCE [LARGE SCALE GENOMIC DNA]</scope>
</reference>